<feature type="non-terminal residue" evidence="1">
    <location>
        <position position="33"/>
    </location>
</feature>
<gene>
    <name evidence="1" type="ORF">AK812_SmicGene48609</name>
</gene>
<comment type="caution">
    <text evidence="1">The sequence shown here is derived from an EMBL/GenBank/DDBJ whole genome shotgun (WGS) entry which is preliminary data.</text>
</comment>
<accession>A0A1Q9AGW2</accession>
<keyword evidence="2" id="KW-1185">Reference proteome</keyword>
<evidence type="ECO:0000313" key="2">
    <source>
        <dbReference type="Proteomes" id="UP000186817"/>
    </source>
</evidence>
<reference evidence="1 2" key="1">
    <citation type="submission" date="2016-02" db="EMBL/GenBank/DDBJ databases">
        <title>Genome analysis of coral dinoflagellate symbionts highlights evolutionary adaptations to a symbiotic lifestyle.</title>
        <authorList>
            <person name="Aranda M."/>
            <person name="Li Y."/>
            <person name="Liew Y.J."/>
            <person name="Baumgarten S."/>
            <person name="Simakov O."/>
            <person name="Wilson M."/>
            <person name="Piel J."/>
            <person name="Ashoor H."/>
            <person name="Bougouffa S."/>
            <person name="Bajic V.B."/>
            <person name="Ryu T."/>
            <person name="Ravasi T."/>
            <person name="Bayer T."/>
            <person name="Micklem G."/>
            <person name="Kim H."/>
            <person name="Bhak J."/>
            <person name="Lajeunesse T.C."/>
            <person name="Voolstra C.R."/>
        </authorList>
    </citation>
    <scope>NUCLEOTIDE SEQUENCE [LARGE SCALE GENOMIC DNA]</scope>
    <source>
        <strain evidence="1 2">CCMP2467</strain>
    </source>
</reference>
<name>A0A1Q9AGW2_SYMMI</name>
<dbReference type="AlphaFoldDB" id="A0A1Q9AGW2"/>
<evidence type="ECO:0000313" key="1">
    <source>
        <dbReference type="EMBL" id="OLP54419.1"/>
    </source>
</evidence>
<organism evidence="1 2">
    <name type="scientific">Symbiodinium microadriaticum</name>
    <name type="common">Dinoflagellate</name>
    <name type="synonym">Zooxanthella microadriatica</name>
    <dbReference type="NCBI Taxonomy" id="2951"/>
    <lineage>
        <taxon>Eukaryota</taxon>
        <taxon>Sar</taxon>
        <taxon>Alveolata</taxon>
        <taxon>Dinophyceae</taxon>
        <taxon>Suessiales</taxon>
        <taxon>Symbiodiniaceae</taxon>
        <taxon>Symbiodinium</taxon>
    </lineage>
</organism>
<protein>
    <submittedName>
        <fullName evidence="1">Uncharacterized protein</fullName>
    </submittedName>
</protein>
<dbReference type="EMBL" id="LSRX01008388">
    <property type="protein sequence ID" value="OLP54419.1"/>
    <property type="molecule type" value="Genomic_DNA"/>
</dbReference>
<dbReference type="Proteomes" id="UP000186817">
    <property type="component" value="Unassembled WGS sequence"/>
</dbReference>
<sequence>ADAPLGEDNEPAQVSSRSHTLLTLCVECSMPLE</sequence>
<proteinExistence type="predicted"/>
<feature type="non-terminal residue" evidence="1">
    <location>
        <position position="1"/>
    </location>
</feature>